<dbReference type="AlphaFoldDB" id="A0A4Z2IX09"/>
<evidence type="ECO:0000313" key="1">
    <source>
        <dbReference type="EMBL" id="TNN82084.1"/>
    </source>
</evidence>
<proteinExistence type="predicted"/>
<keyword evidence="2" id="KW-1185">Reference proteome</keyword>
<reference evidence="1 2" key="1">
    <citation type="submission" date="2019-03" db="EMBL/GenBank/DDBJ databases">
        <title>First draft genome of Liparis tanakae, snailfish: a comprehensive survey of snailfish specific genes.</title>
        <authorList>
            <person name="Kim W."/>
            <person name="Song I."/>
            <person name="Jeong J.-H."/>
            <person name="Kim D."/>
            <person name="Kim S."/>
            <person name="Ryu S."/>
            <person name="Song J.Y."/>
            <person name="Lee S.K."/>
        </authorList>
    </citation>
    <scope>NUCLEOTIDE SEQUENCE [LARGE SCALE GENOMIC DNA]</scope>
    <source>
        <tissue evidence="1">Muscle</tissue>
    </source>
</reference>
<evidence type="ECO:0000313" key="2">
    <source>
        <dbReference type="Proteomes" id="UP000314294"/>
    </source>
</evidence>
<dbReference type="EMBL" id="SRLO01000042">
    <property type="protein sequence ID" value="TNN82084.1"/>
    <property type="molecule type" value="Genomic_DNA"/>
</dbReference>
<organism evidence="1 2">
    <name type="scientific">Liparis tanakae</name>
    <name type="common">Tanaka's snailfish</name>
    <dbReference type="NCBI Taxonomy" id="230148"/>
    <lineage>
        <taxon>Eukaryota</taxon>
        <taxon>Metazoa</taxon>
        <taxon>Chordata</taxon>
        <taxon>Craniata</taxon>
        <taxon>Vertebrata</taxon>
        <taxon>Euteleostomi</taxon>
        <taxon>Actinopterygii</taxon>
        <taxon>Neopterygii</taxon>
        <taxon>Teleostei</taxon>
        <taxon>Neoteleostei</taxon>
        <taxon>Acanthomorphata</taxon>
        <taxon>Eupercaria</taxon>
        <taxon>Perciformes</taxon>
        <taxon>Cottioidei</taxon>
        <taxon>Cottales</taxon>
        <taxon>Liparidae</taxon>
        <taxon>Liparis</taxon>
    </lineage>
</organism>
<comment type="caution">
    <text evidence="1">The sequence shown here is derived from an EMBL/GenBank/DDBJ whole genome shotgun (WGS) entry which is preliminary data.</text>
</comment>
<protein>
    <submittedName>
        <fullName evidence="1">Uncharacterized protein</fullName>
    </submittedName>
</protein>
<name>A0A4Z2IX09_9TELE</name>
<accession>A0A4Z2IX09</accession>
<sequence>MTKRFAAIPTAEVINRIRLFATTKAMSAESSRTVLFPKPHADGHRGNTLLCELTFLPKEVSRLLLFMERMLMLTVAGMWAM</sequence>
<gene>
    <name evidence="1" type="ORF">EYF80_007730</name>
</gene>
<dbReference type="Proteomes" id="UP000314294">
    <property type="component" value="Unassembled WGS sequence"/>
</dbReference>